<evidence type="ECO:0000313" key="8">
    <source>
        <dbReference type="Proteomes" id="UP000094067"/>
    </source>
</evidence>
<proteinExistence type="predicted"/>
<dbReference type="PANTHER" id="PTHR39210">
    <property type="entry name" value="HEPARIN-SULFATE LYASE"/>
    <property type="match status" value="1"/>
</dbReference>
<dbReference type="AlphaFoldDB" id="A0A1E3AJA2"/>
<feature type="domain" description="Heparinase II/III-like C-terminal" evidence="5">
    <location>
        <begin position="350"/>
        <end position="545"/>
    </location>
</feature>
<dbReference type="Gene3D" id="1.50.10.100">
    <property type="entry name" value="Chondroitin AC/alginate lyase"/>
    <property type="match status" value="1"/>
</dbReference>
<dbReference type="GO" id="GO:0015021">
    <property type="term" value="F:heparin-sulfate lyase activity"/>
    <property type="evidence" value="ECO:0007669"/>
    <property type="project" value="UniProtKB-EC"/>
</dbReference>
<evidence type="ECO:0000256" key="3">
    <source>
        <dbReference type="ARBA" id="ARBA00022764"/>
    </source>
</evidence>
<dbReference type="PANTHER" id="PTHR39210:SF1">
    <property type="entry name" value="HEPARIN-SULFATE LYASE"/>
    <property type="match status" value="1"/>
</dbReference>
<protein>
    <submittedName>
        <fullName evidence="7">Heparin-sulfate lyase</fullName>
        <ecNumber evidence="7">4.2.2.8</ecNumber>
    </submittedName>
</protein>
<dbReference type="EMBL" id="MCGH01000001">
    <property type="protein sequence ID" value="ODM08742.1"/>
    <property type="molecule type" value="Genomic_DNA"/>
</dbReference>
<dbReference type="RefSeq" id="WP_069151050.1">
    <property type="nucleotide sequence ID" value="NZ_MCGH01000001.1"/>
</dbReference>
<dbReference type="Pfam" id="PF16889">
    <property type="entry name" value="Hepar_II_III_N"/>
    <property type="match status" value="1"/>
</dbReference>
<keyword evidence="2" id="KW-0732">Signal</keyword>
<dbReference type="GO" id="GO:0042597">
    <property type="term" value="C:periplasmic space"/>
    <property type="evidence" value="ECO:0007669"/>
    <property type="project" value="UniProtKB-SubCell"/>
</dbReference>
<organism evidence="7 8">
    <name type="scientific">Eisenbergiella tayi</name>
    <dbReference type="NCBI Taxonomy" id="1432052"/>
    <lineage>
        <taxon>Bacteria</taxon>
        <taxon>Bacillati</taxon>
        <taxon>Bacillota</taxon>
        <taxon>Clostridia</taxon>
        <taxon>Lachnospirales</taxon>
        <taxon>Lachnospiraceae</taxon>
        <taxon>Eisenbergiella</taxon>
    </lineage>
</organism>
<evidence type="ECO:0000256" key="1">
    <source>
        <dbReference type="ARBA" id="ARBA00004418"/>
    </source>
</evidence>
<dbReference type="InterPro" id="IPR031680">
    <property type="entry name" value="Hepar_II_III_N"/>
</dbReference>
<evidence type="ECO:0000256" key="2">
    <source>
        <dbReference type="ARBA" id="ARBA00022729"/>
    </source>
</evidence>
<dbReference type="Pfam" id="PF07940">
    <property type="entry name" value="Hepar_II_III_C"/>
    <property type="match status" value="1"/>
</dbReference>
<evidence type="ECO:0000313" key="7">
    <source>
        <dbReference type="EMBL" id="ODM08742.1"/>
    </source>
</evidence>
<dbReference type="InterPro" id="IPR012480">
    <property type="entry name" value="Hepar_II_III_C"/>
</dbReference>
<evidence type="ECO:0000256" key="4">
    <source>
        <dbReference type="ARBA" id="ARBA00023239"/>
    </source>
</evidence>
<dbReference type="SUPFAM" id="SSF48230">
    <property type="entry name" value="Chondroitin AC/alginate lyase"/>
    <property type="match status" value="1"/>
</dbReference>
<dbReference type="EC" id="4.2.2.8" evidence="7"/>
<keyword evidence="4 7" id="KW-0456">Lyase</keyword>
<accession>A0A1E3AJA2</accession>
<gene>
    <name evidence="7" type="primary">hepC_1</name>
    <name evidence="7" type="ORF">BEI61_00371</name>
</gene>
<sequence>MRNLEKFWCNDHLEEVAGDCGRYFPGGKEACLEQAERILKNSFVFQEHWEMERTHEAVVFGDKIEWDAVPFGDPEWLYALNRHTCFLILGKAWRYRCGEKDEAGRSKALEYGKKFVALLEDWLENAPLAPESRNGTWRSLEAGIRVEFWLKSMALFDNCPLFTEEIRERMEVCLREHAGYLLEVNLPFHRLSNWGILQNHGLLLLGLYFGENGWIQEAVRRLDEESHLQVFRDGTQWEQSPMYHGEVLYCLLDSLLHLKRFDRPAPRRLWEKVRKMVYALAAWCKPDGHMPCHGDSDDIDARDLIAEGAVLFKDGRLKFLAHGILLEDNLWNLSWEEKTFYDGLEAREPEEASRALTDSGNYFLRDGLGADSDYLRFHCGCMGSGHGHGDQLHVDYFSHGEDILVDAGRYTYVDNDIRKRLKEPAAHNTVCIDGENFCECVDSWGYSRMALPWKGEYCFLPGMGMVSGAHLGYLDRGVFPVRKAVLLTKGLVLLCDAFYSCGQQGQEGQQAGDAAGNRGKAAAHSYQSRFHFGKQGIAEAEDGGIWFHSPGVQARMLCLNGKCRVTKAEISTEYNQLSESFCVENTWEASGFTSQFTVVAAAGAKEQLELSAELLPVSMVRNGRTLSGEEAEAIRIVKNGAEYVVIVCHQELISEVDIFTAGGYESYGKLMVFTPECAEGEVLQY</sequence>
<dbReference type="InterPro" id="IPR008929">
    <property type="entry name" value="Chondroitin_lyas"/>
</dbReference>
<comment type="subcellular location">
    <subcellularLocation>
        <location evidence="1">Periplasm</location>
    </subcellularLocation>
</comment>
<comment type="caution">
    <text evidence="7">The sequence shown here is derived from an EMBL/GenBank/DDBJ whole genome shotgun (WGS) entry which is preliminary data.</text>
</comment>
<dbReference type="Proteomes" id="UP000094067">
    <property type="component" value="Unassembled WGS sequence"/>
</dbReference>
<dbReference type="Gene3D" id="2.70.98.70">
    <property type="match status" value="1"/>
</dbReference>
<keyword evidence="3" id="KW-0574">Periplasm</keyword>
<evidence type="ECO:0000259" key="5">
    <source>
        <dbReference type="Pfam" id="PF07940"/>
    </source>
</evidence>
<feature type="domain" description="Heparin-sulfate lyase N-terminal" evidence="6">
    <location>
        <begin position="34"/>
        <end position="303"/>
    </location>
</feature>
<name>A0A1E3AJA2_9FIRM</name>
<evidence type="ECO:0000259" key="6">
    <source>
        <dbReference type="Pfam" id="PF16889"/>
    </source>
</evidence>
<reference evidence="7 8" key="1">
    <citation type="submission" date="2016-07" db="EMBL/GenBank/DDBJ databases">
        <title>Characterization of isolates of Eisenbergiella tayi derived from blood cultures, using whole genome sequencing.</title>
        <authorList>
            <person name="Burdz T."/>
            <person name="Wiebe D."/>
            <person name="Huynh C."/>
            <person name="Bernard K."/>
        </authorList>
    </citation>
    <scope>NUCLEOTIDE SEQUENCE [LARGE SCALE GENOMIC DNA]</scope>
    <source>
        <strain evidence="7 8">NML 110608</strain>
    </source>
</reference>